<proteinExistence type="predicted"/>
<dbReference type="EMBL" id="BLPG01000001">
    <property type="protein sequence ID" value="GFJ86927.1"/>
    <property type="molecule type" value="Genomic_DNA"/>
</dbReference>
<keyword evidence="3" id="KW-1185">Reference proteome</keyword>
<name>A0A6V8KYK9_9ACTN</name>
<protein>
    <submittedName>
        <fullName evidence="2">Uncharacterized protein</fullName>
    </submittedName>
</protein>
<accession>A0A6V8KYK9</accession>
<evidence type="ECO:0000313" key="2">
    <source>
        <dbReference type="EMBL" id="GFJ86927.1"/>
    </source>
</evidence>
<evidence type="ECO:0000256" key="1">
    <source>
        <dbReference type="SAM" id="Phobius"/>
    </source>
</evidence>
<reference evidence="2 3" key="2">
    <citation type="submission" date="2020-03" db="EMBL/GenBank/DDBJ databases">
        <authorList>
            <person name="Ichikawa N."/>
            <person name="Kimura A."/>
            <person name="Kitahashi Y."/>
            <person name="Uohara A."/>
        </authorList>
    </citation>
    <scope>NUCLEOTIDE SEQUENCE [LARGE SCALE GENOMIC DNA]</scope>
    <source>
        <strain evidence="2 3">NBRC 108638</strain>
    </source>
</reference>
<keyword evidence="1" id="KW-0472">Membrane</keyword>
<keyword evidence="1" id="KW-1133">Transmembrane helix</keyword>
<keyword evidence="1" id="KW-0812">Transmembrane</keyword>
<feature type="transmembrane region" description="Helical" evidence="1">
    <location>
        <begin position="349"/>
        <end position="366"/>
    </location>
</feature>
<comment type="caution">
    <text evidence="2">The sequence shown here is derived from an EMBL/GenBank/DDBJ whole genome shotgun (WGS) entry which is preliminary data.</text>
</comment>
<evidence type="ECO:0000313" key="3">
    <source>
        <dbReference type="Proteomes" id="UP000482960"/>
    </source>
</evidence>
<sequence length="444" mass="49864">MAGSSLKPMVTYTGLVDDFAKNHDDGCIQTLRELNEYLVSAVLVGHPLLINDGHVIMHPAIREAILKPESSPLRNLVATGYVKILTRNAGDLETLAAQMADEGITSAQRFSVQRDYAKSYLPALHVWMSQLRLGEPQSFLHPWPELNTTSIFHKITAAAYRSIRDVLVAAELRDELKALRRFRDLYELGRQHRRTDWENVANRMRGSGRLSETLYRELMYAGNEVYQYSWGCALARKDNLVRVETRAPKFTDLDMSIGETTGSYQDSVEVYSPNFTVAHRKIGDNWSRLAEVARPGTETYYAKVEFQRCMESYYHANGTEVDRSALDAAARKYSKALSDHFRRDERARLIYGYVTAAAGAAVGIPAAPLGPWLGTGIGLAVGVATVVADQVGAPRAMMKIMNRDNKKWITSNALGRRPTMVSNFQIDQMSADEYRRGVREFKQS</sequence>
<organism evidence="2 3">
    <name type="scientific">Phytohabitans rumicis</name>
    <dbReference type="NCBI Taxonomy" id="1076125"/>
    <lineage>
        <taxon>Bacteria</taxon>
        <taxon>Bacillati</taxon>
        <taxon>Actinomycetota</taxon>
        <taxon>Actinomycetes</taxon>
        <taxon>Micromonosporales</taxon>
        <taxon>Micromonosporaceae</taxon>
    </lineage>
</organism>
<feature type="transmembrane region" description="Helical" evidence="1">
    <location>
        <begin position="372"/>
        <end position="393"/>
    </location>
</feature>
<dbReference type="Proteomes" id="UP000482960">
    <property type="component" value="Unassembled WGS sequence"/>
</dbReference>
<reference evidence="2 3" key="1">
    <citation type="submission" date="2020-03" db="EMBL/GenBank/DDBJ databases">
        <title>Whole genome shotgun sequence of Phytohabitans rumicis NBRC 108638.</title>
        <authorList>
            <person name="Komaki H."/>
            <person name="Tamura T."/>
        </authorList>
    </citation>
    <scope>NUCLEOTIDE SEQUENCE [LARGE SCALE GENOMIC DNA]</scope>
    <source>
        <strain evidence="2 3">NBRC 108638</strain>
    </source>
</reference>
<dbReference type="AlphaFoldDB" id="A0A6V8KYK9"/>
<gene>
    <name evidence="2" type="ORF">Prum_005690</name>
</gene>